<keyword evidence="1" id="KW-1133">Transmembrane helix</keyword>
<dbReference type="InterPro" id="IPR015943">
    <property type="entry name" value="WD40/YVTN_repeat-like_dom_sf"/>
</dbReference>
<organism evidence="2 3">
    <name type="scientific">Capsicum annuum</name>
    <name type="common">Capsicum pepper</name>
    <dbReference type="NCBI Taxonomy" id="4072"/>
    <lineage>
        <taxon>Eukaryota</taxon>
        <taxon>Viridiplantae</taxon>
        <taxon>Streptophyta</taxon>
        <taxon>Embryophyta</taxon>
        <taxon>Tracheophyta</taxon>
        <taxon>Spermatophyta</taxon>
        <taxon>Magnoliopsida</taxon>
        <taxon>eudicotyledons</taxon>
        <taxon>Gunneridae</taxon>
        <taxon>Pentapetalae</taxon>
        <taxon>asterids</taxon>
        <taxon>lamiids</taxon>
        <taxon>Solanales</taxon>
        <taxon>Solanaceae</taxon>
        <taxon>Solanoideae</taxon>
        <taxon>Capsiceae</taxon>
        <taxon>Capsicum</taxon>
    </lineage>
</organism>
<keyword evidence="1" id="KW-0812">Transmembrane</keyword>
<name>A0A2G2ZMR1_CAPAN</name>
<keyword evidence="1" id="KW-0472">Membrane</keyword>
<dbReference type="STRING" id="4072.A0A2G2ZMR1"/>
<protein>
    <submittedName>
        <fullName evidence="2">Uncharacterized protein</fullName>
    </submittedName>
</protein>
<dbReference type="AlphaFoldDB" id="A0A2G2ZMR1"/>
<sequence length="126" mass="14012">MDVASDEEIKRLSVDVDSNSSRLLPSNLIGIIVDVEHADNISCLDVCNGYIYSGYCGKSLKVWRSSDLKCLESIKAHDTGFACCSTRSPTQERVTFCLSFEPIYVVIFCVSLLETPFIYLNLTNLS</sequence>
<reference evidence="2 3" key="2">
    <citation type="journal article" date="2017" name="Genome Biol.">
        <title>New reference genome sequences of hot pepper reveal the massive evolution of plant disease-resistance genes by retroduplication.</title>
        <authorList>
            <person name="Kim S."/>
            <person name="Park J."/>
            <person name="Yeom S.I."/>
            <person name="Kim Y.M."/>
            <person name="Seo E."/>
            <person name="Kim K.T."/>
            <person name="Kim M.S."/>
            <person name="Lee J.M."/>
            <person name="Cheong K."/>
            <person name="Shin H.S."/>
            <person name="Kim S.B."/>
            <person name="Han K."/>
            <person name="Lee J."/>
            <person name="Park M."/>
            <person name="Lee H.A."/>
            <person name="Lee H.Y."/>
            <person name="Lee Y."/>
            <person name="Oh S."/>
            <person name="Lee J.H."/>
            <person name="Choi E."/>
            <person name="Choi E."/>
            <person name="Lee S.E."/>
            <person name="Jeon J."/>
            <person name="Kim H."/>
            <person name="Choi G."/>
            <person name="Song H."/>
            <person name="Lee J."/>
            <person name="Lee S.C."/>
            <person name="Kwon J.K."/>
            <person name="Lee H.Y."/>
            <person name="Koo N."/>
            <person name="Hong Y."/>
            <person name="Kim R.W."/>
            <person name="Kang W.H."/>
            <person name="Huh J.H."/>
            <person name="Kang B.C."/>
            <person name="Yang T.J."/>
            <person name="Lee Y.H."/>
            <person name="Bennetzen J.L."/>
            <person name="Choi D."/>
        </authorList>
    </citation>
    <scope>NUCLEOTIDE SEQUENCE [LARGE SCALE GENOMIC DNA]</scope>
    <source>
        <strain evidence="3">cv. CM334</strain>
    </source>
</reference>
<feature type="transmembrane region" description="Helical" evidence="1">
    <location>
        <begin position="103"/>
        <end position="122"/>
    </location>
</feature>
<accession>A0A2G2ZMR1</accession>
<dbReference type="Gene3D" id="2.130.10.10">
    <property type="entry name" value="YVTN repeat-like/Quinoprotein amine dehydrogenase"/>
    <property type="match status" value="1"/>
</dbReference>
<gene>
    <name evidence="2" type="ORF">T459_11706</name>
</gene>
<reference evidence="2 3" key="1">
    <citation type="journal article" date="2014" name="Nat. Genet.">
        <title>Genome sequence of the hot pepper provides insights into the evolution of pungency in Capsicum species.</title>
        <authorList>
            <person name="Kim S."/>
            <person name="Park M."/>
            <person name="Yeom S.I."/>
            <person name="Kim Y.M."/>
            <person name="Lee J.M."/>
            <person name="Lee H.A."/>
            <person name="Seo E."/>
            <person name="Choi J."/>
            <person name="Cheong K."/>
            <person name="Kim K.T."/>
            <person name="Jung K."/>
            <person name="Lee G.W."/>
            <person name="Oh S.K."/>
            <person name="Bae C."/>
            <person name="Kim S.B."/>
            <person name="Lee H.Y."/>
            <person name="Kim S.Y."/>
            <person name="Kim M.S."/>
            <person name="Kang B.C."/>
            <person name="Jo Y.D."/>
            <person name="Yang H.B."/>
            <person name="Jeong H.J."/>
            <person name="Kang W.H."/>
            <person name="Kwon J.K."/>
            <person name="Shin C."/>
            <person name="Lim J.Y."/>
            <person name="Park J.H."/>
            <person name="Huh J.H."/>
            <person name="Kim J.S."/>
            <person name="Kim B.D."/>
            <person name="Cohen O."/>
            <person name="Paran I."/>
            <person name="Suh M.C."/>
            <person name="Lee S.B."/>
            <person name="Kim Y.K."/>
            <person name="Shin Y."/>
            <person name="Noh S.J."/>
            <person name="Park J."/>
            <person name="Seo Y.S."/>
            <person name="Kwon S.Y."/>
            <person name="Kim H.A."/>
            <person name="Park J.M."/>
            <person name="Kim H.J."/>
            <person name="Choi S.B."/>
            <person name="Bosland P.W."/>
            <person name="Reeves G."/>
            <person name="Jo S.H."/>
            <person name="Lee B.W."/>
            <person name="Cho H.T."/>
            <person name="Choi H.S."/>
            <person name="Lee M.S."/>
            <person name="Yu Y."/>
            <person name="Do Choi Y."/>
            <person name="Park B.S."/>
            <person name="van Deynze A."/>
            <person name="Ashrafi H."/>
            <person name="Hill T."/>
            <person name="Kim W.T."/>
            <person name="Pai H.S."/>
            <person name="Ahn H.K."/>
            <person name="Yeam I."/>
            <person name="Giovannoni J.J."/>
            <person name="Rose J.K."/>
            <person name="Sorensen I."/>
            <person name="Lee S.J."/>
            <person name="Kim R.W."/>
            <person name="Choi I.Y."/>
            <person name="Choi B.S."/>
            <person name="Lim J.S."/>
            <person name="Lee Y.H."/>
            <person name="Choi D."/>
        </authorList>
    </citation>
    <scope>NUCLEOTIDE SEQUENCE [LARGE SCALE GENOMIC DNA]</scope>
    <source>
        <strain evidence="3">cv. CM334</strain>
    </source>
</reference>
<dbReference type="Gramene" id="PHT83263">
    <property type="protein sequence ID" value="PHT83263"/>
    <property type="gene ID" value="T459_11706"/>
</dbReference>
<keyword evidence="3" id="KW-1185">Reference proteome</keyword>
<evidence type="ECO:0000313" key="2">
    <source>
        <dbReference type="EMBL" id="PHT83263.1"/>
    </source>
</evidence>
<dbReference type="InterPro" id="IPR045182">
    <property type="entry name" value="JINGUBANG-like"/>
</dbReference>
<dbReference type="PANTHER" id="PTHR22844:SF340">
    <property type="entry name" value="OS01G0946100 PROTEIN"/>
    <property type="match status" value="1"/>
</dbReference>
<evidence type="ECO:0000313" key="3">
    <source>
        <dbReference type="Proteomes" id="UP000222542"/>
    </source>
</evidence>
<dbReference type="InterPro" id="IPR036322">
    <property type="entry name" value="WD40_repeat_dom_sf"/>
</dbReference>
<comment type="caution">
    <text evidence="2">The sequence shown here is derived from an EMBL/GenBank/DDBJ whole genome shotgun (WGS) entry which is preliminary data.</text>
</comment>
<dbReference type="SUPFAM" id="SSF50978">
    <property type="entry name" value="WD40 repeat-like"/>
    <property type="match status" value="1"/>
</dbReference>
<dbReference type="Proteomes" id="UP000222542">
    <property type="component" value="Unassembled WGS sequence"/>
</dbReference>
<dbReference type="EMBL" id="AYRZ02000004">
    <property type="protein sequence ID" value="PHT83263.1"/>
    <property type="molecule type" value="Genomic_DNA"/>
</dbReference>
<evidence type="ECO:0000256" key="1">
    <source>
        <dbReference type="SAM" id="Phobius"/>
    </source>
</evidence>
<proteinExistence type="predicted"/>
<dbReference type="PANTHER" id="PTHR22844">
    <property type="entry name" value="F-BOX AND WD40 DOMAIN PROTEIN"/>
    <property type="match status" value="1"/>
</dbReference>